<dbReference type="RefSeq" id="WP_012163287.1">
    <property type="nucleotide sequence ID" value="NC_009925.1"/>
</dbReference>
<accession>B0CAA8</accession>
<sequence>MQTQPRLHSNVTQAQRVLRQLTMVWADFESRLLKVPIVARAMQQQLRLADYLTLISDHYQQVVEGSGWISRAASSITAPYLDQRSIFIRHAATEHLDYQMLEKSYLASGGQKEALISARKNIGSEALSAWMYQRASQPNPFDLLGAMFIIEGLGKRFAQTFANALDENPLITDPDQLEFYRYHAVHDEDHLQELEDLLSSSILDITGMDESIVRTAKVTARLYLLQLEELGQY</sequence>
<dbReference type="Proteomes" id="UP000000268">
    <property type="component" value="Chromosome"/>
</dbReference>
<dbReference type="eggNOG" id="COG0332">
    <property type="taxonomic scope" value="Bacteria"/>
</dbReference>
<proteinExistence type="predicted"/>
<dbReference type="InterPro" id="IPR016084">
    <property type="entry name" value="Haem_Oase-like_multi-hlx"/>
</dbReference>
<keyword evidence="2" id="KW-1185">Reference proteome</keyword>
<dbReference type="OrthoDB" id="6270691at2"/>
<gene>
    <name evidence="1" type="ordered locus">AM1_2843</name>
</gene>
<dbReference type="AlphaFoldDB" id="B0CAA8"/>
<dbReference type="KEGG" id="amr:AM1_2843"/>
<dbReference type="SUPFAM" id="SSF48613">
    <property type="entry name" value="Heme oxygenase-like"/>
    <property type="match status" value="1"/>
</dbReference>
<organism evidence="1 2">
    <name type="scientific">Acaryochloris marina (strain MBIC 11017)</name>
    <dbReference type="NCBI Taxonomy" id="329726"/>
    <lineage>
        <taxon>Bacteria</taxon>
        <taxon>Bacillati</taxon>
        <taxon>Cyanobacteriota</taxon>
        <taxon>Cyanophyceae</taxon>
        <taxon>Acaryochloridales</taxon>
        <taxon>Acaryochloridaceae</taxon>
        <taxon>Acaryochloris</taxon>
    </lineage>
</organism>
<dbReference type="Pfam" id="PF14518">
    <property type="entry name" value="Haem_oxygenas_2"/>
    <property type="match status" value="1"/>
</dbReference>
<dbReference type="STRING" id="329726.AM1_2843"/>
<name>B0CAA8_ACAM1</name>
<dbReference type="Gene3D" id="1.20.910.10">
    <property type="entry name" value="Heme oxygenase-like"/>
    <property type="match status" value="1"/>
</dbReference>
<evidence type="ECO:0000313" key="1">
    <source>
        <dbReference type="EMBL" id="ABW27843.1"/>
    </source>
</evidence>
<dbReference type="EMBL" id="CP000828">
    <property type="protein sequence ID" value="ABW27843.1"/>
    <property type="molecule type" value="Genomic_DNA"/>
</dbReference>
<reference evidence="1 2" key="1">
    <citation type="journal article" date="2008" name="Proc. Natl. Acad. Sci. U.S.A.">
        <title>Niche adaptation and genome expansion in the chlorophyll d-producing cyanobacterium Acaryochloris marina.</title>
        <authorList>
            <person name="Swingley W.D."/>
            <person name="Chen M."/>
            <person name="Cheung P.C."/>
            <person name="Conrad A.L."/>
            <person name="Dejesa L.C."/>
            <person name="Hao J."/>
            <person name="Honchak B.M."/>
            <person name="Karbach L.E."/>
            <person name="Kurdoglu A."/>
            <person name="Lahiri S."/>
            <person name="Mastrian S.D."/>
            <person name="Miyashita H."/>
            <person name="Page L."/>
            <person name="Ramakrishna P."/>
            <person name="Satoh S."/>
            <person name="Sattley W.M."/>
            <person name="Shimada Y."/>
            <person name="Taylor H.L."/>
            <person name="Tomo T."/>
            <person name="Tsuchiya T."/>
            <person name="Wang Z.T."/>
            <person name="Raymond J."/>
            <person name="Mimuro M."/>
            <person name="Blankenship R.E."/>
            <person name="Touchman J.W."/>
        </authorList>
    </citation>
    <scope>NUCLEOTIDE SEQUENCE [LARGE SCALE GENOMIC DNA]</scope>
    <source>
        <strain evidence="2">MBIC 11017</strain>
    </source>
</reference>
<evidence type="ECO:0000313" key="2">
    <source>
        <dbReference type="Proteomes" id="UP000000268"/>
    </source>
</evidence>
<protein>
    <submittedName>
        <fullName evidence="1">Uncharacterized protein</fullName>
    </submittedName>
</protein>
<dbReference type="HOGENOM" id="CLU_1145580_0_0_3"/>